<feature type="transmembrane region" description="Helical" evidence="1">
    <location>
        <begin position="109"/>
        <end position="129"/>
    </location>
</feature>
<gene>
    <name evidence="2" type="ORF">OPDIPICF_04807</name>
</gene>
<organism evidence="2 3">
    <name type="scientific">BD1-7 clade bacterium</name>
    <dbReference type="NCBI Taxonomy" id="2029982"/>
    <lineage>
        <taxon>Bacteria</taxon>
        <taxon>Pseudomonadati</taxon>
        <taxon>Pseudomonadota</taxon>
        <taxon>Gammaproteobacteria</taxon>
        <taxon>Cellvibrionales</taxon>
        <taxon>Spongiibacteraceae</taxon>
        <taxon>BD1-7 clade</taxon>
    </lineage>
</organism>
<feature type="transmembrane region" description="Helical" evidence="1">
    <location>
        <begin position="71"/>
        <end position="89"/>
    </location>
</feature>
<keyword evidence="3" id="KW-1185">Reference proteome</keyword>
<sequence length="132" mass="14541">MKCSSCENEIGQPFVGEMACPVCGDLNTVEFDLFSTNVDEYKPIVLVEQVVLIATVLLGGVLAVKYHAGGLSFVPFVIGWSAVNLYTGIKYGVYKNQVGVFFKQQGLFAFYSMLAIYAAFIGFGIYQLFDLY</sequence>
<dbReference type="AlphaFoldDB" id="A0A5S9QIU0"/>
<evidence type="ECO:0000313" key="3">
    <source>
        <dbReference type="Proteomes" id="UP000441399"/>
    </source>
</evidence>
<evidence type="ECO:0000256" key="1">
    <source>
        <dbReference type="SAM" id="Phobius"/>
    </source>
</evidence>
<feature type="transmembrane region" description="Helical" evidence="1">
    <location>
        <begin position="44"/>
        <end position="64"/>
    </location>
</feature>
<accession>A0A5S9QIU0</accession>
<evidence type="ECO:0000313" key="2">
    <source>
        <dbReference type="EMBL" id="CAA0117857.1"/>
    </source>
</evidence>
<reference evidence="2 3" key="1">
    <citation type="submission" date="2019-11" db="EMBL/GenBank/DDBJ databases">
        <authorList>
            <person name="Holert J."/>
        </authorList>
    </citation>
    <scope>NUCLEOTIDE SEQUENCE [LARGE SCALE GENOMIC DNA]</scope>
    <source>
        <strain evidence="2">SB11_3</strain>
    </source>
</reference>
<name>A0A5S9QIU0_9GAMM</name>
<keyword evidence="1" id="KW-0472">Membrane</keyword>
<dbReference type="Proteomes" id="UP000441399">
    <property type="component" value="Unassembled WGS sequence"/>
</dbReference>
<proteinExistence type="predicted"/>
<keyword evidence="1" id="KW-0812">Transmembrane</keyword>
<protein>
    <submittedName>
        <fullName evidence="2">Uncharacterized protein</fullName>
    </submittedName>
</protein>
<keyword evidence="1" id="KW-1133">Transmembrane helix</keyword>
<dbReference type="EMBL" id="CACSIO010000027">
    <property type="protein sequence ID" value="CAA0117857.1"/>
    <property type="molecule type" value="Genomic_DNA"/>
</dbReference>